<reference evidence="1" key="1">
    <citation type="submission" date="2021-01" db="EMBL/GenBank/DDBJ databases">
        <authorList>
            <person name="Bezrukov I."/>
        </authorList>
    </citation>
    <scope>NUCLEOTIDE SEQUENCE</scope>
</reference>
<organism evidence="1 2">
    <name type="scientific">Arabidopsis arenosa</name>
    <name type="common">Sand rock-cress</name>
    <name type="synonym">Cardaminopsis arenosa</name>
    <dbReference type="NCBI Taxonomy" id="38785"/>
    <lineage>
        <taxon>Eukaryota</taxon>
        <taxon>Viridiplantae</taxon>
        <taxon>Streptophyta</taxon>
        <taxon>Embryophyta</taxon>
        <taxon>Tracheophyta</taxon>
        <taxon>Spermatophyta</taxon>
        <taxon>Magnoliopsida</taxon>
        <taxon>eudicotyledons</taxon>
        <taxon>Gunneridae</taxon>
        <taxon>Pentapetalae</taxon>
        <taxon>rosids</taxon>
        <taxon>malvids</taxon>
        <taxon>Brassicales</taxon>
        <taxon>Brassicaceae</taxon>
        <taxon>Camelineae</taxon>
        <taxon>Arabidopsis</taxon>
    </lineage>
</organism>
<proteinExistence type="predicted"/>
<dbReference type="AlphaFoldDB" id="A0A8S2AKV8"/>
<sequence length="119" mass="13771">MPNTQPKSLCLDDLNDRERLQYRLELEDFTEIKIKSKMVSTNSTVATLVKEVGLLQKRSRLAKHSQYARTSPLSIFLQKLLFLPRSNHAKRLVQYVMKTFSVIRCSRYLDVSTFSAMSA</sequence>
<gene>
    <name evidence="1" type="ORF">AARE701A_LOCUS12734</name>
</gene>
<dbReference type="Proteomes" id="UP000682877">
    <property type="component" value="Chromosome 5"/>
</dbReference>
<name>A0A8S2AKV8_ARAAE</name>
<protein>
    <submittedName>
        <fullName evidence="1">Uncharacterized protein</fullName>
    </submittedName>
</protein>
<keyword evidence="2" id="KW-1185">Reference proteome</keyword>
<evidence type="ECO:0000313" key="2">
    <source>
        <dbReference type="Proteomes" id="UP000682877"/>
    </source>
</evidence>
<accession>A0A8S2AKV8</accession>
<dbReference type="EMBL" id="LR999455">
    <property type="protein sequence ID" value="CAE6075336.1"/>
    <property type="molecule type" value="Genomic_DNA"/>
</dbReference>
<evidence type="ECO:0000313" key="1">
    <source>
        <dbReference type="EMBL" id="CAE6075336.1"/>
    </source>
</evidence>